<dbReference type="GeneID" id="11535849"/>
<keyword evidence="2 4" id="KW-0863">Zinc-finger</keyword>
<dbReference type="KEGG" id="tpf:TPHA_0G02640"/>
<dbReference type="Pfam" id="PF00320">
    <property type="entry name" value="GATA"/>
    <property type="match status" value="1"/>
</dbReference>
<dbReference type="SUPFAM" id="SSF57716">
    <property type="entry name" value="Glucocorticoid receptor-like (DNA-binding domain)"/>
    <property type="match status" value="1"/>
</dbReference>
<dbReference type="InterPro" id="IPR000679">
    <property type="entry name" value="Znf_GATA"/>
</dbReference>
<keyword evidence="7" id="KW-1185">Reference proteome</keyword>
<dbReference type="PANTHER" id="PTHR45658:SF149">
    <property type="entry name" value="PROTEIN GAT3-RELATED"/>
    <property type="match status" value="1"/>
</dbReference>
<evidence type="ECO:0000313" key="6">
    <source>
        <dbReference type="EMBL" id="CCE64101.1"/>
    </source>
</evidence>
<sequence length="350" mass="40318">MGMLNVENNIKNELLEFNSAYIKYNSATSNDDDILKNIPMEKFYNFLVLLGVLEKDMKALLKLKQISINNNKSNASVQKQYDIARDLPSNSSKNYIYADDHQEMSKSNSTSALTQSPPQFQLPPISHLTNPRSPNTNSHLAEKENNNNSNVFHFPTGIHHTISDHQSIENAPNSCEKLIMRIKKRNNLHNPYNYMGAVNSNQIHKRQLADNLQSRLINNNVSHLHPDSRHLPNNSINVSNVPYDQNNPSRNQKLLNRVDPPTLFCKQCNENETPEWRRGPYGNKTLCNACGLYYSKLIKKFNSEQANIIMRYKKTTYPSDRKIPLQFEIPINFIEHLKNDSTLDDAYFNK</sequence>
<dbReference type="RefSeq" id="XP_003686535.1">
    <property type="nucleotide sequence ID" value="XM_003686487.1"/>
</dbReference>
<dbReference type="EMBL" id="HE612862">
    <property type="protein sequence ID" value="CCE64101.1"/>
    <property type="molecule type" value="Genomic_DNA"/>
</dbReference>
<dbReference type="GO" id="GO:0006355">
    <property type="term" value="P:regulation of DNA-templated transcription"/>
    <property type="evidence" value="ECO:0007669"/>
    <property type="project" value="InterPro"/>
</dbReference>
<dbReference type="InterPro" id="IPR013088">
    <property type="entry name" value="Znf_NHR/GATA"/>
</dbReference>
<evidence type="ECO:0000256" key="1">
    <source>
        <dbReference type="ARBA" id="ARBA00022723"/>
    </source>
</evidence>
<dbReference type="AlphaFoldDB" id="G8BW23"/>
<accession>G8BW23</accession>
<evidence type="ECO:0000256" key="4">
    <source>
        <dbReference type="PROSITE-ProRule" id="PRU00094"/>
    </source>
</evidence>
<dbReference type="PANTHER" id="PTHR45658">
    <property type="entry name" value="GATA TRANSCRIPTION FACTOR"/>
    <property type="match status" value="1"/>
</dbReference>
<dbReference type="eggNOG" id="KOG1601">
    <property type="taxonomic scope" value="Eukaryota"/>
</dbReference>
<dbReference type="Proteomes" id="UP000005666">
    <property type="component" value="Chromosome 7"/>
</dbReference>
<evidence type="ECO:0000259" key="5">
    <source>
        <dbReference type="PROSITE" id="PS50114"/>
    </source>
</evidence>
<dbReference type="GO" id="GO:0043565">
    <property type="term" value="F:sequence-specific DNA binding"/>
    <property type="evidence" value="ECO:0007669"/>
    <property type="project" value="InterPro"/>
</dbReference>
<dbReference type="PROSITE" id="PS50114">
    <property type="entry name" value="GATA_ZN_FINGER_2"/>
    <property type="match status" value="1"/>
</dbReference>
<dbReference type="SMART" id="SM00401">
    <property type="entry name" value="ZnF_GATA"/>
    <property type="match status" value="1"/>
</dbReference>
<keyword evidence="1" id="KW-0479">Metal-binding</keyword>
<evidence type="ECO:0000313" key="7">
    <source>
        <dbReference type="Proteomes" id="UP000005666"/>
    </source>
</evidence>
<dbReference type="PROSITE" id="PS00344">
    <property type="entry name" value="GATA_ZN_FINGER_1"/>
    <property type="match status" value="1"/>
</dbReference>
<reference evidence="6 7" key="1">
    <citation type="journal article" date="2011" name="Proc. Natl. Acad. Sci. U.S.A.">
        <title>Evolutionary erosion of yeast sex chromosomes by mating-type switching accidents.</title>
        <authorList>
            <person name="Gordon J.L."/>
            <person name="Armisen D."/>
            <person name="Proux-Wera E."/>
            <person name="Oheigeartaigh S.S."/>
            <person name="Byrne K.P."/>
            <person name="Wolfe K.H."/>
        </authorList>
    </citation>
    <scope>NUCLEOTIDE SEQUENCE [LARGE SCALE GENOMIC DNA]</scope>
    <source>
        <strain evidence="7">ATCC 24235 / CBS 4417 / NBRC 1672 / NRRL Y-8282 / UCD 70-5</strain>
    </source>
</reference>
<dbReference type="CDD" id="cd00202">
    <property type="entry name" value="ZnF_GATA"/>
    <property type="match status" value="1"/>
</dbReference>
<proteinExistence type="predicted"/>
<feature type="domain" description="GATA-type" evidence="5">
    <location>
        <begin position="265"/>
        <end position="294"/>
    </location>
</feature>
<dbReference type="GO" id="GO:0008270">
    <property type="term" value="F:zinc ion binding"/>
    <property type="evidence" value="ECO:0007669"/>
    <property type="project" value="UniProtKB-KW"/>
</dbReference>
<organism evidence="6 7">
    <name type="scientific">Tetrapisispora phaffii (strain ATCC 24235 / CBS 4417 / NBRC 1672 / NRRL Y-8282 / UCD 70-5)</name>
    <name type="common">Yeast</name>
    <name type="synonym">Fabospora phaffii</name>
    <dbReference type="NCBI Taxonomy" id="1071381"/>
    <lineage>
        <taxon>Eukaryota</taxon>
        <taxon>Fungi</taxon>
        <taxon>Dikarya</taxon>
        <taxon>Ascomycota</taxon>
        <taxon>Saccharomycotina</taxon>
        <taxon>Saccharomycetes</taxon>
        <taxon>Saccharomycetales</taxon>
        <taxon>Saccharomycetaceae</taxon>
        <taxon>Tetrapisispora</taxon>
    </lineage>
</organism>
<dbReference type="OrthoDB" id="2162994at2759"/>
<dbReference type="HOGENOM" id="CLU_792679_0_0_1"/>
<keyword evidence="3" id="KW-0862">Zinc</keyword>
<gene>
    <name evidence="6" type="primary">TPHA0G02640</name>
    <name evidence="6" type="ordered locus">TPHA_0G02640</name>
</gene>
<dbReference type="Gene3D" id="3.30.50.10">
    <property type="entry name" value="Erythroid Transcription Factor GATA-1, subunit A"/>
    <property type="match status" value="1"/>
</dbReference>
<protein>
    <recommendedName>
        <fullName evidence="5">GATA-type domain-containing protein</fullName>
    </recommendedName>
</protein>
<name>G8BW23_TETPH</name>
<dbReference type="STRING" id="1071381.G8BW23"/>
<evidence type="ECO:0000256" key="3">
    <source>
        <dbReference type="ARBA" id="ARBA00022833"/>
    </source>
</evidence>
<evidence type="ECO:0000256" key="2">
    <source>
        <dbReference type="ARBA" id="ARBA00022771"/>
    </source>
</evidence>
<dbReference type="InterPro" id="IPR051140">
    <property type="entry name" value="GATA_TF"/>
</dbReference>